<evidence type="ECO:0000259" key="1">
    <source>
        <dbReference type="Pfam" id="PF12705"/>
    </source>
</evidence>
<dbReference type="Gene3D" id="3.90.320.10">
    <property type="match status" value="1"/>
</dbReference>
<dbReference type="AlphaFoldDB" id="A0A1F5ZWV7"/>
<sequence length="264" mass="31079">MWRRYNSTYDPSSNMPFRISRSKIDLFIQCPRCFYLDKRLGISRPSMPGFSLNSAVDALLKKEFDLLRIKKEAHVLMKKYHIDAIPYTHRDLDIWRENFKGKEYHEPETNFIITGAIDDIWQNPKGELHIVDYKSTSTEKVISLNDKWKDAYKRQMEMYQWIFRNSGFPISETGYFVYANASKARAQFDGKLEFELSIIEYEGNDSWILPTLKRMKEVLNSDTVPSFTDTCEHCQFVLKSAPKLKPLAQEIKVSKIRITEQLSF</sequence>
<dbReference type="InterPro" id="IPR038726">
    <property type="entry name" value="PDDEXK_AddAB-type"/>
</dbReference>
<protein>
    <recommendedName>
        <fullName evidence="1">PD-(D/E)XK endonuclease-like domain-containing protein</fullName>
    </recommendedName>
</protein>
<feature type="domain" description="PD-(D/E)XK endonuclease-like" evidence="1">
    <location>
        <begin position="18"/>
        <end position="236"/>
    </location>
</feature>
<dbReference type="Proteomes" id="UP000176923">
    <property type="component" value="Unassembled WGS sequence"/>
</dbReference>
<gene>
    <name evidence="2" type="ORF">A3D77_08110</name>
</gene>
<comment type="caution">
    <text evidence="2">The sequence shown here is derived from an EMBL/GenBank/DDBJ whole genome shotgun (WGS) entry which is preliminary data.</text>
</comment>
<accession>A0A1F5ZWV7</accession>
<name>A0A1F5ZWV7_9BACT</name>
<organism evidence="2 3">
    <name type="scientific">Candidatus Gottesmanbacteria bacterium RIFCSPHIGHO2_02_FULL_39_11</name>
    <dbReference type="NCBI Taxonomy" id="1798382"/>
    <lineage>
        <taxon>Bacteria</taxon>
        <taxon>Candidatus Gottesmaniibacteriota</taxon>
    </lineage>
</organism>
<proteinExistence type="predicted"/>
<reference evidence="2 3" key="1">
    <citation type="journal article" date="2016" name="Nat. Commun.">
        <title>Thousands of microbial genomes shed light on interconnected biogeochemical processes in an aquifer system.</title>
        <authorList>
            <person name="Anantharaman K."/>
            <person name="Brown C.T."/>
            <person name="Hug L.A."/>
            <person name="Sharon I."/>
            <person name="Castelle C.J."/>
            <person name="Probst A.J."/>
            <person name="Thomas B.C."/>
            <person name="Singh A."/>
            <person name="Wilkins M.J."/>
            <person name="Karaoz U."/>
            <person name="Brodie E.L."/>
            <person name="Williams K.H."/>
            <person name="Hubbard S.S."/>
            <person name="Banfield J.F."/>
        </authorList>
    </citation>
    <scope>NUCLEOTIDE SEQUENCE [LARGE SCALE GENOMIC DNA]</scope>
</reference>
<evidence type="ECO:0000313" key="2">
    <source>
        <dbReference type="EMBL" id="OGG16632.1"/>
    </source>
</evidence>
<evidence type="ECO:0000313" key="3">
    <source>
        <dbReference type="Proteomes" id="UP000176923"/>
    </source>
</evidence>
<dbReference type="EMBL" id="MFJL01000010">
    <property type="protein sequence ID" value="OGG16632.1"/>
    <property type="molecule type" value="Genomic_DNA"/>
</dbReference>
<dbReference type="InterPro" id="IPR011604">
    <property type="entry name" value="PDDEXK-like_dom_sf"/>
</dbReference>
<dbReference type="Pfam" id="PF12705">
    <property type="entry name" value="PDDEXK_1"/>
    <property type="match status" value="1"/>
</dbReference>
<dbReference type="STRING" id="1798382.A3D77_08110"/>